<evidence type="ECO:0000313" key="6">
    <source>
        <dbReference type="EMBL" id="WPR91532.1"/>
    </source>
</evidence>
<dbReference type="PANTHER" id="PTHR33055">
    <property type="entry name" value="TRANSPOSASE FOR INSERTION SEQUENCE ELEMENT IS1111A"/>
    <property type="match status" value="1"/>
</dbReference>
<organism evidence="5 7">
    <name type="scientific">Microbacterium rhizosphaerae</name>
    <dbReference type="NCBI Taxonomy" id="1678237"/>
    <lineage>
        <taxon>Bacteria</taxon>
        <taxon>Bacillati</taxon>
        <taxon>Actinomycetota</taxon>
        <taxon>Actinomycetes</taxon>
        <taxon>Micrococcales</taxon>
        <taxon>Microbacteriaceae</taxon>
        <taxon>Microbacterium</taxon>
    </lineage>
</organism>
<evidence type="ECO:0000313" key="5">
    <source>
        <dbReference type="EMBL" id="WPR91531.1"/>
    </source>
</evidence>
<keyword evidence="7" id="KW-1185">Reference proteome</keyword>
<feature type="domain" description="Transposase IS110-like N-terminal" evidence="2">
    <location>
        <begin position="2"/>
        <end position="140"/>
    </location>
</feature>
<dbReference type="PANTHER" id="PTHR33055:SF13">
    <property type="entry name" value="TRANSPOSASE"/>
    <property type="match status" value="1"/>
</dbReference>
<name>A0ABZ0SVR7_9MICO</name>
<feature type="region of interest" description="Disordered" evidence="1">
    <location>
        <begin position="382"/>
        <end position="411"/>
    </location>
</feature>
<reference evidence="5 7" key="1">
    <citation type="submission" date="2023-11" db="EMBL/GenBank/DDBJ databases">
        <title>Genome sequence of Microbacterium rhizosphaerae KACC 19337.</title>
        <authorList>
            <person name="Choi H."/>
            <person name="Kim S."/>
            <person name="Kim Y."/>
            <person name="Kwon S.-W."/>
            <person name="Heo J."/>
        </authorList>
    </citation>
    <scope>NUCLEOTIDE SEQUENCE [LARGE SCALE GENOMIC DNA]</scope>
    <source>
        <strain evidence="5 7">KACC 19337</strain>
    </source>
</reference>
<feature type="domain" description="Transposase IS116/IS110/IS902 C-terminal" evidence="3">
    <location>
        <begin position="206"/>
        <end position="292"/>
    </location>
</feature>
<evidence type="ECO:0000256" key="1">
    <source>
        <dbReference type="SAM" id="MobiDB-lite"/>
    </source>
</evidence>
<dbReference type="Pfam" id="PF02371">
    <property type="entry name" value="Transposase_20"/>
    <property type="match status" value="1"/>
</dbReference>
<evidence type="ECO:0000259" key="3">
    <source>
        <dbReference type="Pfam" id="PF02371"/>
    </source>
</evidence>
<dbReference type="InterPro" id="IPR002525">
    <property type="entry name" value="Transp_IS110-like_N"/>
</dbReference>
<dbReference type="InterPro" id="IPR047650">
    <property type="entry name" value="Transpos_IS110"/>
</dbReference>
<feature type="compositionally biased region" description="Basic and acidic residues" evidence="1">
    <location>
        <begin position="392"/>
        <end position="402"/>
    </location>
</feature>
<dbReference type="InterPro" id="IPR003346">
    <property type="entry name" value="Transposase_20"/>
</dbReference>
<proteinExistence type="predicted"/>
<evidence type="ECO:0000259" key="2">
    <source>
        <dbReference type="Pfam" id="PF01548"/>
    </source>
</evidence>
<evidence type="ECO:0000313" key="4">
    <source>
        <dbReference type="EMBL" id="WPR91426.1"/>
    </source>
</evidence>
<gene>
    <name evidence="5" type="ORF">SM116_02615</name>
    <name evidence="6" type="ORF">SM116_02635</name>
    <name evidence="4" type="ORF">SM116_07620</name>
</gene>
<dbReference type="EMBL" id="CP139368">
    <property type="protein sequence ID" value="WPR91426.1"/>
    <property type="molecule type" value="Genomic_DNA"/>
</dbReference>
<accession>A0ABZ0SVR7</accession>
<dbReference type="Pfam" id="PF01548">
    <property type="entry name" value="DEDD_Tnp_IS110"/>
    <property type="match status" value="1"/>
</dbReference>
<evidence type="ECO:0000313" key="7">
    <source>
        <dbReference type="Proteomes" id="UP001323798"/>
    </source>
</evidence>
<dbReference type="EMBL" id="CP139368">
    <property type="protein sequence ID" value="WPR91531.1"/>
    <property type="molecule type" value="Genomic_DNA"/>
</dbReference>
<sequence length="411" mass="45444">MDVHRDFAQIAIVEAGVVVDAGRVDCRPEALRAWAAQLTVDDQVALEATGNSDAIAGLLSQHAGRVVVSNPLKTRAIAEAKIKTDKVDARILAQLLAVDFLPPVWLPDDRTAMLRRMSTARASLVRQRTQTKNRVHAVLHRNLMPRPPATDLFGKTGRAWLETLPLPKDEQDAVTSLLRQLDFLNTELAAADRAIAQQVVGDQAVRRLMTIPGVDVIVAVSIIAAVGDFSRFESPDKLVAYLGLHPKVRQSGNSPAIHSHITKTGRASTRGMLVEAAWVAAKAPGPLRAFYHRVKNRRGFQIAVVATARKMLVLAWHLVTKDEDYAFARPSLVAFKRRKLELAAGAPRDSRRGAGYDYNDKQLRRFERELVQKSEQAYERLVASWQPSRPAGADRIDFHPTPETETTPART</sequence>
<dbReference type="RefSeq" id="WP_320944126.1">
    <property type="nucleotide sequence ID" value="NZ_CP139368.1"/>
</dbReference>
<protein>
    <submittedName>
        <fullName evidence="5">IS110 family transposase</fullName>
    </submittedName>
</protein>
<dbReference type="EMBL" id="CP139368">
    <property type="protein sequence ID" value="WPR91532.1"/>
    <property type="molecule type" value="Genomic_DNA"/>
</dbReference>
<dbReference type="Proteomes" id="UP001323798">
    <property type="component" value="Chromosome"/>
</dbReference>
<dbReference type="NCBIfam" id="NF033542">
    <property type="entry name" value="transpos_IS110"/>
    <property type="match status" value="1"/>
</dbReference>